<dbReference type="Pfam" id="PF07992">
    <property type="entry name" value="Pyr_redox_2"/>
    <property type="match status" value="1"/>
</dbReference>
<dbReference type="Pfam" id="PF14691">
    <property type="entry name" value="Fer4_20"/>
    <property type="match status" value="1"/>
</dbReference>
<dbReference type="InterPro" id="IPR017701">
    <property type="entry name" value="Se_rdtase_YgfK"/>
</dbReference>
<keyword evidence="2" id="KW-0285">Flavoprotein</keyword>
<dbReference type="InterPro" id="IPR017896">
    <property type="entry name" value="4Fe4S_Fe-S-bd"/>
</dbReference>
<evidence type="ECO:0000256" key="14">
    <source>
        <dbReference type="ARBA" id="ARBA00049728"/>
    </source>
</evidence>
<evidence type="ECO:0000256" key="2">
    <source>
        <dbReference type="ARBA" id="ARBA00022630"/>
    </source>
</evidence>
<dbReference type="GO" id="GO:0004159">
    <property type="term" value="F:dihydropyrimidine dehydrogenase (NAD+) activity"/>
    <property type="evidence" value="ECO:0007669"/>
    <property type="project" value="UniProtKB-EC"/>
</dbReference>
<comment type="catalytic activity">
    <reaction evidence="11">
        <text>5,6-dihydrouracil + NAD(+) = uracil + NADH + H(+)</text>
        <dbReference type="Rhea" id="RHEA:20189"/>
        <dbReference type="ChEBI" id="CHEBI:15378"/>
        <dbReference type="ChEBI" id="CHEBI:15901"/>
        <dbReference type="ChEBI" id="CHEBI:17568"/>
        <dbReference type="ChEBI" id="CHEBI:57540"/>
        <dbReference type="ChEBI" id="CHEBI:57945"/>
        <dbReference type="EC" id="1.3.1.1"/>
    </reaction>
</comment>
<dbReference type="PROSITE" id="PS51379">
    <property type="entry name" value="4FE4S_FER_2"/>
    <property type="match status" value="1"/>
</dbReference>
<dbReference type="GO" id="GO:0046872">
    <property type="term" value="F:metal ion binding"/>
    <property type="evidence" value="ECO:0007669"/>
    <property type="project" value="UniProtKB-KW"/>
</dbReference>
<dbReference type="SUPFAM" id="SSF51971">
    <property type="entry name" value="Nucleotide-binding domain"/>
    <property type="match status" value="1"/>
</dbReference>
<comment type="cofactor">
    <cofactor evidence="1">
        <name>FMN</name>
        <dbReference type="ChEBI" id="CHEBI:58210"/>
    </cofactor>
</comment>
<comment type="caution">
    <text evidence="16">The sequence shown here is derived from an EMBL/GenBank/DDBJ whole genome shotgun (WGS) entry which is preliminary data.</text>
</comment>
<comment type="subunit">
    <text evidence="13">Heterotetramer of 2 PreA and 2 PreT subunits.</text>
</comment>
<dbReference type="SUPFAM" id="SSF51395">
    <property type="entry name" value="FMN-linked oxidoreductases"/>
    <property type="match status" value="1"/>
</dbReference>
<dbReference type="NCBIfam" id="TIGR03315">
    <property type="entry name" value="Se_ygfK"/>
    <property type="match status" value="1"/>
</dbReference>
<evidence type="ECO:0000256" key="6">
    <source>
        <dbReference type="ARBA" id="ARBA00023004"/>
    </source>
</evidence>
<evidence type="ECO:0000313" key="17">
    <source>
        <dbReference type="Proteomes" id="UP000305675"/>
    </source>
</evidence>
<name>A0A4U1BJU5_9GAMM</name>
<sequence>MSDLMRPLPFTELLNRIFEEYQQNRSIFGIPEAQFYKKQDDRSISVFGERCETPLGPAAGPHTQLSQNIVTSWLAGGRFMELKTVQKMDTLEIEKPCIDAEDECFNTEWSTEYTLPKAFDEYVKAWIALYLMEEIFDPRFEGEAKSFIFNMSVGYDLAGIKTVPMQTFIDSMMDASEHPVFKTHIEELREYVSNTAYLERLELDEDCIKRLQRLPDLIPSRLVEGVTLSTMHGCPPHEIEAICRYMLEEKGINTFVKLNPTLLGYHKVREILDNAGFDYIGLSEESFSHDLQLADAKAMLHRLVDLGKEKGLGFGVKLTNTLGTINAKGVLPGDEMYMSGRALFPLSINVAKVLSDEFNGQLPISYSGGASKLNIKEIFETGIRPITMATDLLKPGGYLRLTDCARELDSSDDWNHQGIDLDKLTALAEKSLVANYTQKEWRGPEEIRINKLVPLTDCYVAPCVTACPISQDIPEYLRLMGQKKYGEALELIYARNPLPSITGHICDHQCQFNCTRRDYEGAVNIREMKRIALKKGWNEYEANWRQAIIQEKHPVAVLGAGPAGLSAAYFLTRLGHPVTVFEKEKNAGGVVKNIIPHFRIPAEAIEHDIDFVTKHGVNFEYGCNPNLTIDELKAQGFEYICLGIGADKGNPMKLEGGNTNIHKSLHFLKAYNDGNAPELGKHVVVVGAGNTAMDSARAALKVDGVDKVTIVYRRTIAEMPAYKEEYDEAVEDGVQFMFLSNPERFTADGTLTVREMELGEADAGGRRRPVATDRTIDLKVDALITAVGEQTNRDVLTKMGVPMGEDGWPQVNEETCETGVENVFLMGDAHTGPSNIVGAIAGAHKAAETILEREEQRYKPLTHYSATRAQEVYARKGIIPTEMVNSDQEDAFIEQEAGRCLECSYICSKCVDVCPNRANISLPVPGFDNPFQTLHLDAYCNECGNCGRFCPWDSKPYEEKVTIFSLEEDFHDSNNPGFFVNGEQVLVRQGDAIHNLTINDQGQIEGQPDDITDMAKIIQFVHQKHSYLLGPVEL</sequence>
<proteinExistence type="predicted"/>
<dbReference type="InterPro" id="IPR036188">
    <property type="entry name" value="FAD/NAD-bd_sf"/>
</dbReference>
<evidence type="ECO:0000256" key="7">
    <source>
        <dbReference type="ARBA" id="ARBA00023014"/>
    </source>
</evidence>
<evidence type="ECO:0000313" key="16">
    <source>
        <dbReference type="EMBL" id="TKB51854.1"/>
    </source>
</evidence>
<gene>
    <name evidence="16" type="primary">ygfK</name>
    <name evidence="16" type="ORF">FCL42_16670</name>
</gene>
<dbReference type="InterPro" id="IPR009051">
    <property type="entry name" value="Helical_ferredxn"/>
</dbReference>
<keyword evidence="7" id="KW-0411">Iron-sulfur</keyword>
<keyword evidence="3" id="KW-0288">FMN</keyword>
<evidence type="ECO:0000256" key="4">
    <source>
        <dbReference type="ARBA" id="ARBA00022723"/>
    </source>
</evidence>
<dbReference type="RefSeq" id="WP_136864565.1">
    <property type="nucleotide sequence ID" value="NZ_SWCJ01000016.1"/>
</dbReference>
<accession>A0A4U1BJU5</accession>
<dbReference type="InterPro" id="IPR023753">
    <property type="entry name" value="FAD/NAD-binding_dom"/>
</dbReference>
<keyword evidence="17" id="KW-1185">Reference proteome</keyword>
<dbReference type="InterPro" id="IPR028261">
    <property type="entry name" value="DPD_II"/>
</dbReference>
<evidence type="ECO:0000259" key="15">
    <source>
        <dbReference type="PROSITE" id="PS51379"/>
    </source>
</evidence>
<keyword evidence="5" id="KW-0560">Oxidoreductase</keyword>
<evidence type="ECO:0000256" key="11">
    <source>
        <dbReference type="ARBA" id="ARBA00048792"/>
    </source>
</evidence>
<evidence type="ECO:0000256" key="1">
    <source>
        <dbReference type="ARBA" id="ARBA00001917"/>
    </source>
</evidence>
<feature type="domain" description="4Fe-4S ferredoxin-type" evidence="15">
    <location>
        <begin position="930"/>
        <end position="960"/>
    </location>
</feature>
<comment type="function">
    <text evidence="12">Involved in pyrimidine base degradation. Catalyzes physiologically the reduction of uracil to 5,6-dihydrouracil (DHU) by using NADH as a specific cosubstrate. It also catalyzes the reverse reaction and the reduction of thymine to 5,6-dihydrothymine (DHT).</text>
</comment>
<organism evidence="16 17">
    <name type="scientific">Ferrimonas aestuarii</name>
    <dbReference type="NCBI Taxonomy" id="2569539"/>
    <lineage>
        <taxon>Bacteria</taxon>
        <taxon>Pseudomonadati</taxon>
        <taxon>Pseudomonadota</taxon>
        <taxon>Gammaproteobacteria</taxon>
        <taxon>Alteromonadales</taxon>
        <taxon>Ferrimonadaceae</taxon>
        <taxon>Ferrimonas</taxon>
    </lineage>
</organism>
<dbReference type="EC" id="1.3.1.1" evidence="14"/>
<dbReference type="EMBL" id="SWCJ01000016">
    <property type="protein sequence ID" value="TKB51854.1"/>
    <property type="molecule type" value="Genomic_DNA"/>
</dbReference>
<reference evidence="16 17" key="1">
    <citation type="submission" date="2019-04" db="EMBL/GenBank/DDBJ databases">
        <authorList>
            <person name="Hwang J.C."/>
        </authorList>
    </citation>
    <scope>NUCLEOTIDE SEQUENCE [LARGE SCALE GENOMIC DNA]</scope>
    <source>
        <strain evidence="16 17">IMCC35002</strain>
    </source>
</reference>
<keyword evidence="6" id="KW-0408">Iron</keyword>
<evidence type="ECO:0000256" key="13">
    <source>
        <dbReference type="ARBA" id="ARBA00049714"/>
    </source>
</evidence>
<dbReference type="Gene3D" id="1.10.1060.10">
    <property type="entry name" value="Alpha-helical ferredoxin"/>
    <property type="match status" value="1"/>
</dbReference>
<dbReference type="OrthoDB" id="9810782at2"/>
<evidence type="ECO:0000256" key="10">
    <source>
        <dbReference type="ARBA" id="ARBA00047685"/>
    </source>
</evidence>
<evidence type="ECO:0000256" key="12">
    <source>
        <dbReference type="ARBA" id="ARBA00049578"/>
    </source>
</evidence>
<protein>
    <recommendedName>
        <fullName evidence="14">dihydrouracil dehydrogenase (NAD(+))</fullName>
        <ecNumber evidence="14">1.3.1.1</ecNumber>
    </recommendedName>
    <alternativeName>
        <fullName evidence="9">Dihydrothymine dehydrogenase</fullName>
    </alternativeName>
    <alternativeName>
        <fullName evidence="8">Dihydrouracil dehydrogenase</fullName>
    </alternativeName>
</protein>
<dbReference type="Proteomes" id="UP000305675">
    <property type="component" value="Unassembled WGS sequence"/>
</dbReference>
<dbReference type="AlphaFoldDB" id="A0A4U1BJU5"/>
<dbReference type="PRINTS" id="PR00419">
    <property type="entry name" value="ADXRDTASE"/>
</dbReference>
<evidence type="ECO:0000256" key="8">
    <source>
        <dbReference type="ARBA" id="ARBA00030119"/>
    </source>
</evidence>
<dbReference type="SUPFAM" id="SSF46548">
    <property type="entry name" value="alpha-helical ferredoxin"/>
    <property type="match status" value="2"/>
</dbReference>
<evidence type="ECO:0000256" key="3">
    <source>
        <dbReference type="ARBA" id="ARBA00022643"/>
    </source>
</evidence>
<dbReference type="InterPro" id="IPR017900">
    <property type="entry name" value="4Fe4S_Fe_S_CS"/>
</dbReference>
<evidence type="ECO:0000256" key="9">
    <source>
        <dbReference type="ARBA" id="ARBA00032722"/>
    </source>
</evidence>
<dbReference type="PROSITE" id="PS00198">
    <property type="entry name" value="4FE4S_FER_1"/>
    <property type="match status" value="1"/>
</dbReference>
<comment type="catalytic activity">
    <reaction evidence="10">
        <text>5,6-dihydrothymine + NAD(+) = thymine + NADH + H(+)</text>
        <dbReference type="Rhea" id="RHEA:28791"/>
        <dbReference type="ChEBI" id="CHEBI:15378"/>
        <dbReference type="ChEBI" id="CHEBI:17821"/>
        <dbReference type="ChEBI" id="CHEBI:27468"/>
        <dbReference type="ChEBI" id="CHEBI:57540"/>
        <dbReference type="ChEBI" id="CHEBI:57945"/>
        <dbReference type="EC" id="1.3.1.1"/>
    </reaction>
</comment>
<dbReference type="Gene3D" id="3.50.50.60">
    <property type="entry name" value="FAD/NAD(P)-binding domain"/>
    <property type="match status" value="2"/>
</dbReference>
<dbReference type="PANTHER" id="PTHR43073">
    <property type="entry name" value="DIHYDROPYRIMIDINE DEHYDROGENASE [NADP(+)]"/>
    <property type="match status" value="1"/>
</dbReference>
<evidence type="ECO:0000256" key="5">
    <source>
        <dbReference type="ARBA" id="ARBA00023002"/>
    </source>
</evidence>
<keyword evidence="4" id="KW-0479">Metal-binding</keyword>
<dbReference type="PANTHER" id="PTHR43073:SF2">
    <property type="entry name" value="DIHYDROPYRIMIDINE DEHYDROGENASE [NADP(+)]"/>
    <property type="match status" value="1"/>
</dbReference>
<dbReference type="GO" id="GO:0051536">
    <property type="term" value="F:iron-sulfur cluster binding"/>
    <property type="evidence" value="ECO:0007669"/>
    <property type="project" value="UniProtKB-KW"/>
</dbReference>